<organism evidence="2 3">
    <name type="scientific">Romanomermis culicivorax</name>
    <name type="common">Nematode worm</name>
    <dbReference type="NCBI Taxonomy" id="13658"/>
    <lineage>
        <taxon>Eukaryota</taxon>
        <taxon>Metazoa</taxon>
        <taxon>Ecdysozoa</taxon>
        <taxon>Nematoda</taxon>
        <taxon>Enoplea</taxon>
        <taxon>Dorylaimia</taxon>
        <taxon>Mermithida</taxon>
        <taxon>Mermithoidea</taxon>
        <taxon>Mermithidae</taxon>
        <taxon>Romanomermis</taxon>
    </lineage>
</organism>
<dbReference type="InterPro" id="IPR011049">
    <property type="entry name" value="Serralysin-like_metalloprot_C"/>
</dbReference>
<dbReference type="WBParaSite" id="nRc.2.0.1.t26334-RA">
    <property type="protein sequence ID" value="nRc.2.0.1.t26334-RA"/>
    <property type="gene ID" value="nRc.2.0.1.g26334"/>
</dbReference>
<evidence type="ECO:0000256" key="1">
    <source>
        <dbReference type="SAM" id="SignalP"/>
    </source>
</evidence>
<name>A0A915JJI4_ROMCU</name>
<keyword evidence="1" id="KW-0732">Signal</keyword>
<evidence type="ECO:0000313" key="2">
    <source>
        <dbReference type="Proteomes" id="UP000887565"/>
    </source>
</evidence>
<dbReference type="SUPFAM" id="SSF51120">
    <property type="entry name" value="beta-Roll"/>
    <property type="match status" value="1"/>
</dbReference>
<feature type="chain" id="PRO_5037986975" evidence="1">
    <location>
        <begin position="17"/>
        <end position="519"/>
    </location>
</feature>
<sequence length="519" mass="59002">MFILIFYTLPLAFVASDHNVINGEDWTKENEFLNELFQTLESSKTKNAANFIDNSFAYTEQSPIDWSRVMTQLTAPSEKYVQKMLELLANSTTTAHSNPIERDLFIDCINAFGIASTITKSENSLFILGDGIQTVFAPNTYNVFLIGNDGKTIYGGSKDDIFIIYGNYSSGTIHGLGGHNVLDFSKIERQDGPPISIMAYPYDGADKLYITGLVFLEAFEIKEIIGRENQTDYVHASCQMQRIDLKGGEQYSADEIYLMDPYTIEQCKINLSIVLAGHTKIHGGAMNGKITYLIDGRQDTNTYLFSPCSSMNEILLHDVSLRNVNVNDSLNTIGIAFDAVSDADKIVKLSIETVRCPLDNTTLYFKDGFMKFTNQNQLLVFIKNLDYVIDDIIPRWRNLSSISTMVYMVGDEQVSRVFNGNQINYYDKDDALKSIQVFDSNWQSMKTSFCPVNSKVNYFDIDGVDNPNNLDIIIDCLDNSNQNHLWLTNFTKAMHRKGYRECYQIHNNMCYFWVYTLEE</sequence>
<dbReference type="Proteomes" id="UP000887565">
    <property type="component" value="Unplaced"/>
</dbReference>
<evidence type="ECO:0000313" key="3">
    <source>
        <dbReference type="WBParaSite" id="nRc.2.0.1.t26334-RA"/>
    </source>
</evidence>
<dbReference type="AlphaFoldDB" id="A0A915JJI4"/>
<feature type="signal peptide" evidence="1">
    <location>
        <begin position="1"/>
        <end position="16"/>
    </location>
</feature>
<keyword evidence="2" id="KW-1185">Reference proteome</keyword>
<proteinExistence type="predicted"/>
<accession>A0A915JJI4</accession>
<reference evidence="3" key="1">
    <citation type="submission" date="2022-11" db="UniProtKB">
        <authorList>
            <consortium name="WormBaseParasite"/>
        </authorList>
    </citation>
    <scope>IDENTIFICATION</scope>
</reference>
<protein>
    <submittedName>
        <fullName evidence="3">Uncharacterized protein</fullName>
    </submittedName>
</protein>